<evidence type="ECO:0000256" key="11">
    <source>
        <dbReference type="ARBA" id="ARBA00056901"/>
    </source>
</evidence>
<name>A0A5C5Y620_9PLAN</name>
<dbReference type="NCBIfam" id="NF001097">
    <property type="entry name" value="PRK00129.1"/>
    <property type="match status" value="1"/>
</dbReference>
<dbReference type="GO" id="GO:0006223">
    <property type="term" value="P:uracil salvage"/>
    <property type="evidence" value="ECO:0007669"/>
    <property type="project" value="InterPro"/>
</dbReference>
<keyword evidence="5" id="KW-0021">Allosteric enzyme</keyword>
<evidence type="ECO:0000256" key="10">
    <source>
        <dbReference type="ARBA" id="ARBA00052919"/>
    </source>
</evidence>
<dbReference type="InterPro" id="IPR005765">
    <property type="entry name" value="UPRT"/>
</dbReference>
<keyword evidence="8" id="KW-0547">Nucleotide-binding</keyword>
<comment type="function">
    <text evidence="11">Catalyzes the conversion of uracil and 5-phospho-alpha-D-ribose 1-diphosphate (PRPP) to UMP and diphosphate.</text>
</comment>
<dbReference type="GO" id="GO:0005737">
    <property type="term" value="C:cytoplasm"/>
    <property type="evidence" value="ECO:0007669"/>
    <property type="project" value="UniProtKB-ARBA"/>
</dbReference>
<protein>
    <recommendedName>
        <fullName evidence="12 13">Uracil phosphoribosyltransferase</fullName>
        <ecNumber evidence="4 13">2.4.2.9</ecNumber>
    </recommendedName>
</protein>
<dbReference type="InterPro" id="IPR029057">
    <property type="entry name" value="PRTase-like"/>
</dbReference>
<keyword evidence="6 15" id="KW-0328">Glycosyltransferase</keyword>
<evidence type="ECO:0000313" key="15">
    <source>
        <dbReference type="EMBL" id="TWT69675.1"/>
    </source>
</evidence>
<dbReference type="UniPathway" id="UPA00574">
    <property type="reaction ID" value="UER00636"/>
</dbReference>
<dbReference type="Gene3D" id="3.40.50.2020">
    <property type="match status" value="1"/>
</dbReference>
<evidence type="ECO:0000256" key="3">
    <source>
        <dbReference type="ARBA" id="ARBA00009516"/>
    </source>
</evidence>
<proteinExistence type="inferred from homology"/>
<reference evidence="15 16" key="1">
    <citation type="submission" date="2019-02" db="EMBL/GenBank/DDBJ databases">
        <title>Deep-cultivation of Planctomycetes and their phenomic and genomic characterization uncovers novel biology.</title>
        <authorList>
            <person name="Wiegand S."/>
            <person name="Jogler M."/>
            <person name="Boedeker C."/>
            <person name="Pinto D."/>
            <person name="Vollmers J."/>
            <person name="Rivas-Marin E."/>
            <person name="Kohn T."/>
            <person name="Peeters S.H."/>
            <person name="Heuer A."/>
            <person name="Rast P."/>
            <person name="Oberbeckmann S."/>
            <person name="Bunk B."/>
            <person name="Jeske O."/>
            <person name="Meyerdierks A."/>
            <person name="Storesund J.E."/>
            <person name="Kallscheuer N."/>
            <person name="Luecker S."/>
            <person name="Lage O.M."/>
            <person name="Pohl T."/>
            <person name="Merkel B.J."/>
            <person name="Hornburger P."/>
            <person name="Mueller R.-W."/>
            <person name="Bruemmer F."/>
            <person name="Labrenz M."/>
            <person name="Spormann A.M."/>
            <person name="Op Den Camp H."/>
            <person name="Overmann J."/>
            <person name="Amann R."/>
            <person name="Jetten M.S.M."/>
            <person name="Mascher T."/>
            <person name="Medema M.H."/>
            <person name="Devos D.P."/>
            <person name="Kaster A.-K."/>
            <person name="Ovreas L."/>
            <person name="Rohde M."/>
            <person name="Galperin M.Y."/>
            <person name="Jogler C."/>
        </authorList>
    </citation>
    <scope>NUCLEOTIDE SEQUENCE [LARGE SCALE GENOMIC DNA]</scope>
    <source>
        <strain evidence="15 16">Pan14r</strain>
    </source>
</reference>
<dbReference type="GO" id="GO:0044206">
    <property type="term" value="P:UMP salvage"/>
    <property type="evidence" value="ECO:0007669"/>
    <property type="project" value="UniProtKB-UniPathway"/>
</dbReference>
<dbReference type="GO" id="GO:0004845">
    <property type="term" value="F:uracil phosphoribosyltransferase activity"/>
    <property type="evidence" value="ECO:0007669"/>
    <property type="project" value="UniProtKB-UniRule"/>
</dbReference>
<comment type="pathway">
    <text evidence="2">Pyrimidine metabolism; UMP biosynthesis via salvage pathway; UMP from uracil: step 1/1.</text>
</comment>
<accession>A0A5C5Y620</accession>
<evidence type="ECO:0000256" key="2">
    <source>
        <dbReference type="ARBA" id="ARBA00005180"/>
    </source>
</evidence>
<evidence type="ECO:0000259" key="14">
    <source>
        <dbReference type="Pfam" id="PF14681"/>
    </source>
</evidence>
<evidence type="ECO:0000256" key="13">
    <source>
        <dbReference type="NCBIfam" id="TIGR01091"/>
    </source>
</evidence>
<gene>
    <name evidence="15" type="primary">upp</name>
    <name evidence="15" type="ORF">Pan14r_19650</name>
</gene>
<dbReference type="OrthoDB" id="9781675at2"/>
<dbReference type="AlphaFoldDB" id="A0A5C5Y620"/>
<comment type="similarity">
    <text evidence="3">Belongs to the UPRTase family.</text>
</comment>
<feature type="domain" description="Phosphoribosyltransferase" evidence="14">
    <location>
        <begin position="60"/>
        <end position="259"/>
    </location>
</feature>
<comment type="catalytic activity">
    <reaction evidence="10">
        <text>UMP + diphosphate = 5-phospho-alpha-D-ribose 1-diphosphate + uracil</text>
        <dbReference type="Rhea" id="RHEA:13017"/>
        <dbReference type="ChEBI" id="CHEBI:17568"/>
        <dbReference type="ChEBI" id="CHEBI:33019"/>
        <dbReference type="ChEBI" id="CHEBI:57865"/>
        <dbReference type="ChEBI" id="CHEBI:58017"/>
        <dbReference type="EC" id="2.4.2.9"/>
    </reaction>
</comment>
<dbReference type="EMBL" id="SJPL01000001">
    <property type="protein sequence ID" value="TWT69675.1"/>
    <property type="molecule type" value="Genomic_DNA"/>
</dbReference>
<evidence type="ECO:0000256" key="9">
    <source>
        <dbReference type="ARBA" id="ARBA00023134"/>
    </source>
</evidence>
<comment type="caution">
    <text evidence="15">The sequence shown here is derived from an EMBL/GenBank/DDBJ whole genome shotgun (WGS) entry which is preliminary data.</text>
</comment>
<dbReference type="SUPFAM" id="SSF53271">
    <property type="entry name" value="PRTase-like"/>
    <property type="match status" value="1"/>
</dbReference>
<evidence type="ECO:0000256" key="5">
    <source>
        <dbReference type="ARBA" id="ARBA00022533"/>
    </source>
</evidence>
<dbReference type="NCBIfam" id="TIGR01091">
    <property type="entry name" value="upp"/>
    <property type="match status" value="1"/>
</dbReference>
<evidence type="ECO:0000313" key="16">
    <source>
        <dbReference type="Proteomes" id="UP000317238"/>
    </source>
</evidence>
<dbReference type="CDD" id="cd06223">
    <property type="entry name" value="PRTases_typeI"/>
    <property type="match status" value="1"/>
</dbReference>
<organism evidence="15 16">
    <name type="scientific">Crateriforma conspicua</name>
    <dbReference type="NCBI Taxonomy" id="2527996"/>
    <lineage>
        <taxon>Bacteria</taxon>
        <taxon>Pseudomonadati</taxon>
        <taxon>Planctomycetota</taxon>
        <taxon>Planctomycetia</taxon>
        <taxon>Planctomycetales</taxon>
        <taxon>Planctomycetaceae</taxon>
        <taxon>Crateriforma</taxon>
    </lineage>
</organism>
<sequence length="263" mass="28915">MTPTRRIRRCGPLVGAPSRGPVRFVPSARRRSLIDQTFHRGRCGRTDRLTSEPSNVVRVSHPLVDHHLSVVRCETTCPAEFRAAVHRLTMLISVPATDHLPTDRVQIQTPVAMADCRRINADVGLVPVLRAGLGMVDPVLQILPDASVWHLGMYRNEETAQPVGYYDKLPNGSPPDVAMILDPMLATGGSIDLVVRRLQRWGVGDIRVLSIIAAKPGIERIAKDFPDVKIFVAAIDPELNEHAFIVPGLGDAGDRIFDTPNQD</sequence>
<dbReference type="PANTHER" id="PTHR32315:SF4">
    <property type="entry name" value="URACIL PHOSPHORIBOSYLTRANSFERASE, CHLOROPLASTIC"/>
    <property type="match status" value="1"/>
</dbReference>
<dbReference type="Pfam" id="PF14681">
    <property type="entry name" value="UPRTase"/>
    <property type="match status" value="1"/>
</dbReference>
<dbReference type="InterPro" id="IPR050054">
    <property type="entry name" value="UPRTase/APRTase"/>
</dbReference>
<evidence type="ECO:0000256" key="4">
    <source>
        <dbReference type="ARBA" id="ARBA00011894"/>
    </source>
</evidence>
<evidence type="ECO:0000256" key="7">
    <source>
        <dbReference type="ARBA" id="ARBA00022679"/>
    </source>
</evidence>
<dbReference type="PANTHER" id="PTHR32315">
    <property type="entry name" value="ADENINE PHOSPHORIBOSYLTRANSFERASE"/>
    <property type="match status" value="1"/>
</dbReference>
<keyword evidence="7 15" id="KW-0808">Transferase</keyword>
<dbReference type="GO" id="GO:0005525">
    <property type="term" value="F:GTP binding"/>
    <property type="evidence" value="ECO:0007669"/>
    <property type="project" value="UniProtKB-KW"/>
</dbReference>
<keyword evidence="9" id="KW-0342">GTP-binding</keyword>
<dbReference type="EC" id="2.4.2.9" evidence="4 13"/>
<evidence type="ECO:0000256" key="12">
    <source>
        <dbReference type="ARBA" id="ARBA00072146"/>
    </source>
</evidence>
<dbReference type="Proteomes" id="UP000317238">
    <property type="component" value="Unassembled WGS sequence"/>
</dbReference>
<keyword evidence="16" id="KW-1185">Reference proteome</keyword>
<evidence type="ECO:0000256" key="1">
    <source>
        <dbReference type="ARBA" id="ARBA00001946"/>
    </source>
</evidence>
<dbReference type="InterPro" id="IPR000836">
    <property type="entry name" value="PRTase_dom"/>
</dbReference>
<comment type="cofactor">
    <cofactor evidence="1">
        <name>Mg(2+)</name>
        <dbReference type="ChEBI" id="CHEBI:18420"/>
    </cofactor>
</comment>
<evidence type="ECO:0000256" key="6">
    <source>
        <dbReference type="ARBA" id="ARBA00022676"/>
    </source>
</evidence>
<dbReference type="FunFam" id="3.40.50.2020:FF:000003">
    <property type="entry name" value="Uracil phosphoribosyltransferase"/>
    <property type="match status" value="1"/>
</dbReference>
<evidence type="ECO:0000256" key="8">
    <source>
        <dbReference type="ARBA" id="ARBA00022741"/>
    </source>
</evidence>